<protein>
    <recommendedName>
        <fullName evidence="4">DUF2933 family protein</fullName>
    </recommendedName>
</protein>
<comment type="caution">
    <text evidence="2">The sequence shown here is derived from an EMBL/GenBank/DDBJ whole genome shotgun (WGS) entry which is preliminary data.</text>
</comment>
<dbReference type="OrthoDB" id="8400790at2"/>
<sequence>MRAFNPNRKLALAIISLGVVVGFYVLREHWGHVLGAVPYLVLLACPLLHFFHGHGSHGPGSIEEHRH</sequence>
<dbReference type="InterPro" id="IPR021682">
    <property type="entry name" value="DUF2933"/>
</dbReference>
<gene>
    <name evidence="2" type="ORF">C8P69_12210</name>
</gene>
<dbReference type="RefSeq" id="WP_108179596.1">
    <property type="nucleotide sequence ID" value="NZ_PZZL01000022.1"/>
</dbReference>
<evidence type="ECO:0000313" key="3">
    <source>
        <dbReference type="Proteomes" id="UP000241808"/>
    </source>
</evidence>
<name>A0A2T4YWJ5_9HYPH</name>
<keyword evidence="1" id="KW-1133">Transmembrane helix</keyword>
<evidence type="ECO:0000313" key="2">
    <source>
        <dbReference type="EMBL" id="PTM48837.1"/>
    </source>
</evidence>
<keyword evidence="3" id="KW-1185">Reference proteome</keyword>
<dbReference type="Pfam" id="PF11666">
    <property type="entry name" value="DUF2933"/>
    <property type="match status" value="1"/>
</dbReference>
<feature type="transmembrane region" description="Helical" evidence="1">
    <location>
        <begin position="32"/>
        <end position="51"/>
    </location>
</feature>
<organism evidence="2 3">
    <name type="scientific">Phreatobacter oligotrophus</name>
    <dbReference type="NCBI Taxonomy" id="1122261"/>
    <lineage>
        <taxon>Bacteria</taxon>
        <taxon>Pseudomonadati</taxon>
        <taxon>Pseudomonadota</taxon>
        <taxon>Alphaproteobacteria</taxon>
        <taxon>Hyphomicrobiales</taxon>
        <taxon>Phreatobacteraceae</taxon>
        <taxon>Phreatobacter</taxon>
    </lineage>
</organism>
<dbReference type="EMBL" id="PZZL01000022">
    <property type="protein sequence ID" value="PTM48837.1"/>
    <property type="molecule type" value="Genomic_DNA"/>
</dbReference>
<evidence type="ECO:0000256" key="1">
    <source>
        <dbReference type="SAM" id="Phobius"/>
    </source>
</evidence>
<accession>A0A2T4YWJ5</accession>
<keyword evidence="1" id="KW-0812">Transmembrane</keyword>
<proteinExistence type="predicted"/>
<reference evidence="2 3" key="1">
    <citation type="submission" date="2018-04" db="EMBL/GenBank/DDBJ databases">
        <title>Genomic Encyclopedia of Archaeal and Bacterial Type Strains, Phase II (KMG-II): from individual species to whole genera.</title>
        <authorList>
            <person name="Goeker M."/>
        </authorList>
    </citation>
    <scope>NUCLEOTIDE SEQUENCE [LARGE SCALE GENOMIC DNA]</scope>
    <source>
        <strain evidence="2 3">DSM 25521</strain>
    </source>
</reference>
<dbReference type="AlphaFoldDB" id="A0A2T4YWJ5"/>
<keyword evidence="1" id="KW-0472">Membrane</keyword>
<dbReference type="Proteomes" id="UP000241808">
    <property type="component" value="Unassembled WGS sequence"/>
</dbReference>
<evidence type="ECO:0008006" key="4">
    <source>
        <dbReference type="Google" id="ProtNLM"/>
    </source>
</evidence>